<accession>A0AAD6TNQ7</accession>
<evidence type="ECO:0000313" key="2">
    <source>
        <dbReference type="EMBL" id="KAJ7074923.1"/>
    </source>
</evidence>
<dbReference type="Proteomes" id="UP001222325">
    <property type="component" value="Unassembled WGS sequence"/>
</dbReference>
<proteinExistence type="predicted"/>
<feature type="compositionally biased region" description="Pro residues" evidence="1">
    <location>
        <begin position="309"/>
        <end position="319"/>
    </location>
</feature>
<feature type="region of interest" description="Disordered" evidence="1">
    <location>
        <begin position="133"/>
        <end position="158"/>
    </location>
</feature>
<dbReference type="AlphaFoldDB" id="A0AAD6TNQ7"/>
<sequence length="534" mass="58702">MTSLKTGFSASSIYSPEELKRLPHSKAQARYREKSRKTWRGPVILLGNGCASAPPFIPPHRENIRRSHEAMQAAALRRRNIDADYRERERKKRFIDQHGVDAFWEYYYPQHEAQGKSHLPGLNLNQLKVEAERRSAQESCESREAGSKKKKSKSRGDASEIGIHASSLILVMCSFNTPCEMPFSESPNFKGTDYHDKSRRLHYYLVWDFGTFASRLEAENVVSSTEILIFFTIRDARRKWARLCRKKHCGGEDLSDDDNPSGNSSVEGTESDIGDPIATPSAPQQVPTVTRHSRKINASGPPRSSSRMPVPPPTAPRTPAPMMGTPRRAATLVRSGSTPRATPLPLDRKAPESPKRDTPKKPTKRPSITMPLYQDDDVEMEVRPSRKRSTTPAIGVPTSQKRAKSAASSPTVSSPSSLSSSSLGLGASVSSDPRRLDGVEERIAVAGPSSVAGASVSSDPRRPNGGGERIAVAGPRSAAGALAESPQVFLNLSTRRLYKDVTLALQEMEGGERLQIFKYGEMEQYLSAPGTRTL</sequence>
<feature type="compositionally biased region" description="Basic and acidic residues" evidence="1">
    <location>
        <begin position="346"/>
        <end position="360"/>
    </location>
</feature>
<feature type="compositionally biased region" description="Low complexity" evidence="1">
    <location>
        <begin position="299"/>
        <end position="308"/>
    </location>
</feature>
<feature type="compositionally biased region" description="Polar residues" evidence="1">
    <location>
        <begin position="281"/>
        <end position="290"/>
    </location>
</feature>
<gene>
    <name evidence="2" type="ORF">B0H15DRAFT_806582</name>
</gene>
<feature type="compositionally biased region" description="Low complexity" evidence="1">
    <location>
        <begin position="405"/>
        <end position="431"/>
    </location>
</feature>
<feature type="region of interest" description="Disordered" evidence="1">
    <location>
        <begin position="249"/>
        <end position="472"/>
    </location>
</feature>
<dbReference type="EMBL" id="JARJCN010000108">
    <property type="protein sequence ID" value="KAJ7074923.1"/>
    <property type="molecule type" value="Genomic_DNA"/>
</dbReference>
<feature type="compositionally biased region" description="Low complexity" evidence="1">
    <location>
        <begin position="444"/>
        <end position="458"/>
    </location>
</feature>
<protein>
    <submittedName>
        <fullName evidence="2">Uncharacterized protein</fullName>
    </submittedName>
</protein>
<keyword evidence="3" id="KW-1185">Reference proteome</keyword>
<evidence type="ECO:0000256" key="1">
    <source>
        <dbReference type="SAM" id="MobiDB-lite"/>
    </source>
</evidence>
<name>A0AAD6TNQ7_9AGAR</name>
<feature type="compositionally biased region" description="Basic and acidic residues" evidence="1">
    <location>
        <begin position="133"/>
        <end position="147"/>
    </location>
</feature>
<evidence type="ECO:0000313" key="3">
    <source>
        <dbReference type="Proteomes" id="UP001222325"/>
    </source>
</evidence>
<organism evidence="2 3">
    <name type="scientific">Mycena belliarum</name>
    <dbReference type="NCBI Taxonomy" id="1033014"/>
    <lineage>
        <taxon>Eukaryota</taxon>
        <taxon>Fungi</taxon>
        <taxon>Dikarya</taxon>
        <taxon>Basidiomycota</taxon>
        <taxon>Agaricomycotina</taxon>
        <taxon>Agaricomycetes</taxon>
        <taxon>Agaricomycetidae</taxon>
        <taxon>Agaricales</taxon>
        <taxon>Marasmiineae</taxon>
        <taxon>Mycenaceae</taxon>
        <taxon>Mycena</taxon>
    </lineage>
</organism>
<reference evidence="2" key="1">
    <citation type="submission" date="2023-03" db="EMBL/GenBank/DDBJ databases">
        <title>Massive genome expansion in bonnet fungi (Mycena s.s.) driven by repeated elements and novel gene families across ecological guilds.</title>
        <authorList>
            <consortium name="Lawrence Berkeley National Laboratory"/>
            <person name="Harder C.B."/>
            <person name="Miyauchi S."/>
            <person name="Viragh M."/>
            <person name="Kuo A."/>
            <person name="Thoen E."/>
            <person name="Andreopoulos B."/>
            <person name="Lu D."/>
            <person name="Skrede I."/>
            <person name="Drula E."/>
            <person name="Henrissat B."/>
            <person name="Morin E."/>
            <person name="Kohler A."/>
            <person name="Barry K."/>
            <person name="LaButti K."/>
            <person name="Morin E."/>
            <person name="Salamov A."/>
            <person name="Lipzen A."/>
            <person name="Mereny Z."/>
            <person name="Hegedus B."/>
            <person name="Baldrian P."/>
            <person name="Stursova M."/>
            <person name="Weitz H."/>
            <person name="Taylor A."/>
            <person name="Grigoriev I.V."/>
            <person name="Nagy L.G."/>
            <person name="Martin F."/>
            <person name="Kauserud H."/>
        </authorList>
    </citation>
    <scope>NUCLEOTIDE SEQUENCE</scope>
    <source>
        <strain evidence="2">CBHHK173m</strain>
    </source>
</reference>
<feature type="compositionally biased region" description="Basic and acidic residues" evidence="1">
    <location>
        <begin position="432"/>
        <end position="443"/>
    </location>
</feature>
<comment type="caution">
    <text evidence="2">The sequence shown here is derived from an EMBL/GenBank/DDBJ whole genome shotgun (WGS) entry which is preliminary data.</text>
</comment>